<accession>A0A1M4YVM7</accession>
<name>A0A1M4YVM7_9BACE</name>
<evidence type="ECO:0000313" key="2">
    <source>
        <dbReference type="EMBL" id="SHF09851.1"/>
    </source>
</evidence>
<feature type="signal peptide" evidence="1">
    <location>
        <begin position="1"/>
        <end position="24"/>
    </location>
</feature>
<evidence type="ECO:0008006" key="4">
    <source>
        <dbReference type="Google" id="ProtNLM"/>
    </source>
</evidence>
<protein>
    <recommendedName>
        <fullName evidence="4">Peptide deformylase</fullName>
    </recommendedName>
</protein>
<dbReference type="Gene3D" id="3.90.45.10">
    <property type="entry name" value="Peptide deformylase"/>
    <property type="match status" value="1"/>
</dbReference>
<reference evidence="2 3" key="1">
    <citation type="submission" date="2016-11" db="EMBL/GenBank/DDBJ databases">
        <authorList>
            <person name="Jaros S."/>
            <person name="Januszkiewicz K."/>
            <person name="Wedrychowicz H."/>
        </authorList>
    </citation>
    <scope>NUCLEOTIDE SEQUENCE [LARGE SCALE GENOMIC DNA]</scope>
    <source>
        <strain evidence="2 3">DSM 26883</strain>
    </source>
</reference>
<feature type="chain" id="PRO_5009908511" description="Peptide deformylase" evidence="1">
    <location>
        <begin position="25"/>
        <end position="118"/>
    </location>
</feature>
<proteinExistence type="predicted"/>
<keyword evidence="3" id="KW-1185">Reference proteome</keyword>
<keyword evidence="1" id="KW-0732">Signal</keyword>
<gene>
    <name evidence="2" type="ORF">SAMN05444349_11160</name>
</gene>
<dbReference type="AlphaFoldDB" id="A0A1M4YVM7"/>
<dbReference type="RefSeq" id="WP_033886665.1">
    <property type="nucleotide sequence ID" value="NZ_FQVD01000011.1"/>
</dbReference>
<evidence type="ECO:0000313" key="3">
    <source>
        <dbReference type="Proteomes" id="UP000184436"/>
    </source>
</evidence>
<dbReference type="OrthoDB" id="5493262at2"/>
<evidence type="ECO:0000256" key="1">
    <source>
        <dbReference type="SAM" id="SignalP"/>
    </source>
</evidence>
<dbReference type="STRING" id="871325.SAMN05444349_11160"/>
<dbReference type="Proteomes" id="UP000184436">
    <property type="component" value="Unassembled WGS sequence"/>
</dbReference>
<dbReference type="EMBL" id="FQVD01000011">
    <property type="protein sequence ID" value="SHF09851.1"/>
    <property type="molecule type" value="Genomic_DNA"/>
</dbReference>
<sequence length="118" mass="13651">MKTYTLHFYKILLFLMVCPITASGTPLPDSLLTREHIYEYTFSDTAKAARIIDLMRERRLAPEHVLDIAEGDQVIDRFTVIILQHETDHLDGHLFTDLLLPDENNRNTVPEILNMINS</sequence>
<organism evidence="2 3">
    <name type="scientific">Bacteroides faecichinchillae</name>
    <dbReference type="NCBI Taxonomy" id="871325"/>
    <lineage>
        <taxon>Bacteria</taxon>
        <taxon>Pseudomonadati</taxon>
        <taxon>Bacteroidota</taxon>
        <taxon>Bacteroidia</taxon>
        <taxon>Bacteroidales</taxon>
        <taxon>Bacteroidaceae</taxon>
        <taxon>Bacteroides</taxon>
    </lineage>
</organism>
<dbReference type="InterPro" id="IPR036821">
    <property type="entry name" value="Peptide_deformylase_sf"/>
</dbReference>
<dbReference type="SUPFAM" id="SSF56420">
    <property type="entry name" value="Peptide deformylase"/>
    <property type="match status" value="1"/>
</dbReference>